<dbReference type="Proteomes" id="UP001283361">
    <property type="component" value="Unassembled WGS sequence"/>
</dbReference>
<gene>
    <name evidence="2" type="ORF">RRG08_017070</name>
</gene>
<evidence type="ECO:0000313" key="3">
    <source>
        <dbReference type="Proteomes" id="UP001283361"/>
    </source>
</evidence>
<feature type="compositionally biased region" description="Basic and acidic residues" evidence="1">
    <location>
        <begin position="309"/>
        <end position="318"/>
    </location>
</feature>
<comment type="caution">
    <text evidence="2">The sequence shown here is derived from an EMBL/GenBank/DDBJ whole genome shotgun (WGS) entry which is preliminary data.</text>
</comment>
<dbReference type="AlphaFoldDB" id="A0AAE0ZV59"/>
<accession>A0AAE0ZV59</accession>
<evidence type="ECO:0000313" key="2">
    <source>
        <dbReference type="EMBL" id="KAK3776134.1"/>
    </source>
</evidence>
<protein>
    <submittedName>
        <fullName evidence="2">Uncharacterized protein</fullName>
    </submittedName>
</protein>
<keyword evidence="3" id="KW-1185">Reference proteome</keyword>
<name>A0AAE0ZV59_9GAST</name>
<organism evidence="2 3">
    <name type="scientific">Elysia crispata</name>
    <name type="common">lettuce slug</name>
    <dbReference type="NCBI Taxonomy" id="231223"/>
    <lineage>
        <taxon>Eukaryota</taxon>
        <taxon>Metazoa</taxon>
        <taxon>Spiralia</taxon>
        <taxon>Lophotrochozoa</taxon>
        <taxon>Mollusca</taxon>
        <taxon>Gastropoda</taxon>
        <taxon>Heterobranchia</taxon>
        <taxon>Euthyneura</taxon>
        <taxon>Panpulmonata</taxon>
        <taxon>Sacoglossa</taxon>
        <taxon>Placobranchoidea</taxon>
        <taxon>Plakobranchidae</taxon>
        <taxon>Elysia</taxon>
    </lineage>
</organism>
<reference evidence="2" key="1">
    <citation type="journal article" date="2023" name="G3 (Bethesda)">
        <title>A reference genome for the long-term kleptoplast-retaining sea slug Elysia crispata morphotype clarki.</title>
        <authorList>
            <person name="Eastman K.E."/>
            <person name="Pendleton A.L."/>
            <person name="Shaikh M.A."/>
            <person name="Suttiyut T."/>
            <person name="Ogas R."/>
            <person name="Tomko P."/>
            <person name="Gavelis G."/>
            <person name="Widhalm J.R."/>
            <person name="Wisecaver J.H."/>
        </authorList>
    </citation>
    <scope>NUCLEOTIDE SEQUENCE</scope>
    <source>
        <strain evidence="2">ECLA1</strain>
    </source>
</reference>
<dbReference type="EMBL" id="JAWDGP010003246">
    <property type="protein sequence ID" value="KAK3776134.1"/>
    <property type="molecule type" value="Genomic_DNA"/>
</dbReference>
<proteinExistence type="predicted"/>
<sequence>MLIQRACDRDVRRHELTVQVPELVTACEAEGPVWNIQRDITGAFDMLVVALLSNCLDISRMITAHVGLKVPARTEITKANTAAGRTPVTDPRRFIHNHRMTGLLAAGSPVQKEACRKPVGSLRCNELSAEQQNPLHADTGWFNRFSPLTATIYIYNIVQNPNVVSTVLTPFTLHHIRALSKIDILTITIVLMTSASVTVAWCQDDVKLDTSIKSTLCFMEPAHLTASSGFTIASKQPPSGVSAGKTKLQTYLSVMISISRKLVADLGPSIGNTATRVGGRDRMFVETETLENFDLESLKCSSVKKSEKKKGVGEESQRPEVPAI</sequence>
<feature type="region of interest" description="Disordered" evidence="1">
    <location>
        <begin position="302"/>
        <end position="324"/>
    </location>
</feature>
<evidence type="ECO:0000256" key="1">
    <source>
        <dbReference type="SAM" id="MobiDB-lite"/>
    </source>
</evidence>